<dbReference type="InterPro" id="IPR032267">
    <property type="entry name" value="DUF4832"/>
</dbReference>
<dbReference type="Proteomes" id="UP000318422">
    <property type="component" value="Unassembled WGS sequence"/>
</dbReference>
<gene>
    <name evidence="3" type="ORF">ZRA01_30250</name>
</gene>
<sequence>MPFDFVMPLARRPCRPLLRRSLSLLAALLVACGGGGGSSDTPPLDASVSFTATDLDFSNPERGMTRSLDALATASDSQLATLSAAGVRLAYAPLRLDAWRDASLPDSLLNQLDDAFARVRRAGLKLVLRVSYNDPAAPGSDPRDASLVRIHEHIARLAPTLAANADVIAYWQAGFIGAWGEWHDSTNGLDDPDARLAVRDALLAALPPGRSLQFRQPADLQRWYPSPAVETSTGPQARIGLHNDCFLADDTDVGTYPDGEPQRSYIRQLSAVTPFGGETCQPPDPAQARNSCADILREGAEYHVSYLGEDYYTPTFHDTWAAQGCLGTVLTRLGYRFELIRLAHTPSAAPGEAIGLRLELVNRGWARLHNARPVQLLLRHEDSGQVVRIPLADVDPRQWTPGQLIQINRRLDLPTGLASGPYALLIALPDEDPRLANDPRYAIRPANADQGTQGWDAQLGAFALGSRLTLR</sequence>
<evidence type="ECO:0008006" key="5">
    <source>
        <dbReference type="Google" id="ProtNLM"/>
    </source>
</evidence>
<evidence type="ECO:0000259" key="2">
    <source>
        <dbReference type="Pfam" id="PF16173"/>
    </source>
</evidence>
<accession>A0A4Y4CXW8</accession>
<keyword evidence="4" id="KW-1185">Reference proteome</keyword>
<comment type="caution">
    <text evidence="3">The sequence shown here is derived from an EMBL/GenBank/DDBJ whole genome shotgun (WGS) entry which is preliminary data.</text>
</comment>
<name>A0A4Y4CXW8_ZOORA</name>
<dbReference type="AlphaFoldDB" id="A0A4Y4CXW8"/>
<dbReference type="Pfam" id="PF16116">
    <property type="entry name" value="DUF4832"/>
    <property type="match status" value="1"/>
</dbReference>
<dbReference type="InterPro" id="IPR032379">
    <property type="entry name" value="DUF4874"/>
</dbReference>
<feature type="domain" description="DUF4874" evidence="2">
    <location>
        <begin position="59"/>
        <end position="218"/>
    </location>
</feature>
<dbReference type="EMBL" id="BJNV01000058">
    <property type="protein sequence ID" value="GEC96952.1"/>
    <property type="molecule type" value="Genomic_DNA"/>
</dbReference>
<dbReference type="Pfam" id="PF16173">
    <property type="entry name" value="DUF4874"/>
    <property type="match status" value="1"/>
</dbReference>
<evidence type="ECO:0000259" key="1">
    <source>
        <dbReference type="Pfam" id="PF16116"/>
    </source>
</evidence>
<evidence type="ECO:0000313" key="3">
    <source>
        <dbReference type="EMBL" id="GEC96952.1"/>
    </source>
</evidence>
<feature type="domain" description="DUF4832" evidence="1">
    <location>
        <begin position="238"/>
        <end position="447"/>
    </location>
</feature>
<reference evidence="3 4" key="1">
    <citation type="submission" date="2019-06" db="EMBL/GenBank/DDBJ databases">
        <title>Whole genome shotgun sequence of Zoogloea ramigera NBRC 15342.</title>
        <authorList>
            <person name="Hosoyama A."/>
            <person name="Uohara A."/>
            <person name="Ohji S."/>
            <person name="Ichikawa N."/>
        </authorList>
    </citation>
    <scope>NUCLEOTIDE SEQUENCE [LARGE SCALE GENOMIC DNA]</scope>
    <source>
        <strain evidence="3 4">NBRC 15342</strain>
    </source>
</reference>
<dbReference type="OrthoDB" id="9800974at2"/>
<proteinExistence type="predicted"/>
<evidence type="ECO:0000313" key="4">
    <source>
        <dbReference type="Proteomes" id="UP000318422"/>
    </source>
</evidence>
<protein>
    <recommendedName>
        <fullName evidence="5">DUF4832 domain-containing protein</fullName>
    </recommendedName>
</protein>
<organism evidence="3 4">
    <name type="scientific">Zoogloea ramigera</name>
    <dbReference type="NCBI Taxonomy" id="350"/>
    <lineage>
        <taxon>Bacteria</taxon>
        <taxon>Pseudomonadati</taxon>
        <taxon>Pseudomonadota</taxon>
        <taxon>Betaproteobacteria</taxon>
        <taxon>Rhodocyclales</taxon>
        <taxon>Zoogloeaceae</taxon>
        <taxon>Zoogloea</taxon>
    </lineage>
</organism>